<dbReference type="AlphaFoldDB" id="A0A1G7R700"/>
<keyword evidence="12" id="KW-1185">Reference proteome</keyword>
<evidence type="ECO:0000256" key="7">
    <source>
        <dbReference type="ARBA" id="ARBA00023264"/>
    </source>
</evidence>
<dbReference type="PIRSF" id="PIRSF002465">
    <property type="entry name" value="Phsphlp_syn_PlsX"/>
    <property type="match status" value="1"/>
</dbReference>
<keyword evidence="7 10" id="KW-1208">Phospholipid metabolism</keyword>
<comment type="catalytic activity">
    <reaction evidence="1 10">
        <text>a fatty acyl-[ACP] + phosphate = an acyl phosphate + holo-[ACP]</text>
        <dbReference type="Rhea" id="RHEA:42292"/>
        <dbReference type="Rhea" id="RHEA-COMP:9685"/>
        <dbReference type="Rhea" id="RHEA-COMP:14125"/>
        <dbReference type="ChEBI" id="CHEBI:43474"/>
        <dbReference type="ChEBI" id="CHEBI:59918"/>
        <dbReference type="ChEBI" id="CHEBI:64479"/>
        <dbReference type="ChEBI" id="CHEBI:138651"/>
        <dbReference type="EC" id="2.3.1.274"/>
    </reaction>
</comment>
<evidence type="ECO:0000256" key="3">
    <source>
        <dbReference type="ARBA" id="ARBA00022516"/>
    </source>
</evidence>
<dbReference type="Gene3D" id="3.40.718.10">
    <property type="entry name" value="Isopropylmalate Dehydrogenase"/>
    <property type="match status" value="1"/>
</dbReference>
<dbReference type="UniPathway" id="UPA00085"/>
<protein>
    <recommendedName>
        <fullName evidence="8 10">Phosphate acyltransferase</fullName>
        <ecNumber evidence="8 10">2.3.1.274</ecNumber>
    </recommendedName>
    <alternativeName>
        <fullName evidence="10">Acyl-ACP phosphotransacylase</fullName>
    </alternativeName>
    <alternativeName>
        <fullName evidence="10">Acyl-[acyl-carrier-protein]--phosphate acyltransferase</fullName>
    </alternativeName>
    <alternativeName>
        <fullName evidence="10">Phosphate-acyl-ACP acyltransferase</fullName>
    </alternativeName>
</protein>
<sequence length="353" mass="37267">MGGDFGPRATVSAAVRALQAHPRLHLSLFGQQPALDEALAQLPRGDASSLSRLTLHHSPAVVAEDAKPSSVLRGSKDSSLSMMLDCVASGEAQAAVSAGNTGALMALSRRALGTVAGIPRPAISTAVPTRGKGHCYLLDLGANVEADAGRLVDFALMGEVMARRIDGLERPRVALLNVGIEGTKGTASVREADARLRDFNHMDYRGFIEGDGIYSGHVDVVVCDGFVGNAVLKASEGLARMLIQRVQQTFEAHWGSRLVGFLARPALRRLRGELDPVRYNGASLLGLGGIVVKSHGSADAIGFAHAISRAMQEVREDLPSQLAHELSERRPVIASVACDRGDSGTDARCQTNE</sequence>
<dbReference type="STRING" id="284577.SAMN05216571_10450"/>
<comment type="subcellular location">
    <subcellularLocation>
        <location evidence="10">Cytoplasm</location>
    </subcellularLocation>
    <text evidence="10">Associated with the membrane possibly through PlsY.</text>
</comment>
<comment type="pathway">
    <text evidence="10">Lipid metabolism; phospholipid metabolism.</text>
</comment>
<keyword evidence="11" id="KW-0012">Acyltransferase</keyword>
<comment type="function">
    <text evidence="10">Catalyzes the reversible formation of acyl-phosphate (acyl-PO(4)) from acyl-[acyl-carrier-protein] (acyl-ACP). This enzyme utilizes acyl-ACP as fatty acyl donor, but not acyl-CoA.</text>
</comment>
<dbReference type="InterPro" id="IPR012281">
    <property type="entry name" value="Phospholipid_synth_PlsX-like"/>
</dbReference>
<evidence type="ECO:0000256" key="2">
    <source>
        <dbReference type="ARBA" id="ARBA00022490"/>
    </source>
</evidence>
<dbReference type="SUPFAM" id="SSF53659">
    <property type="entry name" value="Isocitrate/Isopropylmalate dehydrogenase-like"/>
    <property type="match status" value="1"/>
</dbReference>
<evidence type="ECO:0000256" key="10">
    <source>
        <dbReference type="HAMAP-Rule" id="MF_00019"/>
    </source>
</evidence>
<dbReference type="PANTHER" id="PTHR30100">
    <property type="entry name" value="FATTY ACID/PHOSPHOLIPID SYNTHESIS PROTEIN PLSX"/>
    <property type="match status" value="1"/>
</dbReference>
<dbReference type="GO" id="GO:0005737">
    <property type="term" value="C:cytoplasm"/>
    <property type="evidence" value="ECO:0007669"/>
    <property type="project" value="UniProtKB-SubCell"/>
</dbReference>
<evidence type="ECO:0000313" key="11">
    <source>
        <dbReference type="EMBL" id="SDG05929.1"/>
    </source>
</evidence>
<dbReference type="EMBL" id="FNCI01000004">
    <property type="protein sequence ID" value="SDG05929.1"/>
    <property type="molecule type" value="Genomic_DNA"/>
</dbReference>
<dbReference type="GO" id="GO:0006633">
    <property type="term" value="P:fatty acid biosynthetic process"/>
    <property type="evidence" value="ECO:0007669"/>
    <property type="project" value="UniProtKB-UniRule"/>
</dbReference>
<evidence type="ECO:0000256" key="9">
    <source>
        <dbReference type="ARBA" id="ARBA00046608"/>
    </source>
</evidence>
<dbReference type="Proteomes" id="UP000198641">
    <property type="component" value="Unassembled WGS sequence"/>
</dbReference>
<comment type="subunit">
    <text evidence="9 10">Homodimer. Probably interacts with PlsY.</text>
</comment>
<evidence type="ECO:0000256" key="4">
    <source>
        <dbReference type="ARBA" id="ARBA00022679"/>
    </source>
</evidence>
<accession>A0A1G7R700</accession>
<evidence type="ECO:0000256" key="1">
    <source>
        <dbReference type="ARBA" id="ARBA00001232"/>
    </source>
</evidence>
<dbReference type="GO" id="GO:0008654">
    <property type="term" value="P:phospholipid biosynthetic process"/>
    <property type="evidence" value="ECO:0007669"/>
    <property type="project" value="UniProtKB-KW"/>
</dbReference>
<gene>
    <name evidence="10" type="primary">plsX</name>
    <name evidence="11" type="ORF">SAMN05216571_10450</name>
</gene>
<dbReference type="EC" id="2.3.1.274" evidence="8 10"/>
<keyword evidence="3 10" id="KW-0444">Lipid biosynthesis</keyword>
<dbReference type="NCBIfam" id="TIGR00182">
    <property type="entry name" value="plsX"/>
    <property type="match status" value="1"/>
</dbReference>
<dbReference type="PANTHER" id="PTHR30100:SF1">
    <property type="entry name" value="PHOSPHATE ACYLTRANSFERASE"/>
    <property type="match status" value="1"/>
</dbReference>
<dbReference type="InterPro" id="IPR003664">
    <property type="entry name" value="FA_synthesis"/>
</dbReference>
<comment type="similarity">
    <text evidence="10">Belongs to the PlsX family.</text>
</comment>
<keyword evidence="6 10" id="KW-0594">Phospholipid biosynthesis</keyword>
<name>A0A1G7R700_9GAMM</name>
<evidence type="ECO:0000256" key="8">
    <source>
        <dbReference type="ARBA" id="ARBA00024069"/>
    </source>
</evidence>
<organism evidence="11 12">
    <name type="scientific">Onishia taeanensis</name>
    <dbReference type="NCBI Taxonomy" id="284577"/>
    <lineage>
        <taxon>Bacteria</taxon>
        <taxon>Pseudomonadati</taxon>
        <taxon>Pseudomonadota</taxon>
        <taxon>Gammaproteobacteria</taxon>
        <taxon>Oceanospirillales</taxon>
        <taxon>Halomonadaceae</taxon>
        <taxon>Onishia</taxon>
    </lineage>
</organism>
<evidence type="ECO:0000313" key="12">
    <source>
        <dbReference type="Proteomes" id="UP000198641"/>
    </source>
</evidence>
<evidence type="ECO:0000256" key="5">
    <source>
        <dbReference type="ARBA" id="ARBA00023098"/>
    </source>
</evidence>
<keyword evidence="2 10" id="KW-0963">Cytoplasm</keyword>
<dbReference type="GO" id="GO:0043811">
    <property type="term" value="F:phosphate:acyl-[acyl carrier protein] acyltransferase activity"/>
    <property type="evidence" value="ECO:0007669"/>
    <property type="project" value="UniProtKB-UniRule"/>
</dbReference>
<keyword evidence="4 10" id="KW-0808">Transferase</keyword>
<evidence type="ECO:0000256" key="6">
    <source>
        <dbReference type="ARBA" id="ARBA00023209"/>
    </source>
</evidence>
<dbReference type="Pfam" id="PF02504">
    <property type="entry name" value="FA_synthesis"/>
    <property type="match status" value="1"/>
</dbReference>
<reference evidence="11 12" key="1">
    <citation type="submission" date="2016-10" db="EMBL/GenBank/DDBJ databases">
        <authorList>
            <person name="de Groot N.N."/>
        </authorList>
    </citation>
    <scope>NUCLEOTIDE SEQUENCE [LARGE SCALE GENOMIC DNA]</scope>
    <source>
        <strain evidence="11 12">BH539</strain>
    </source>
</reference>
<proteinExistence type="inferred from homology"/>
<keyword evidence="5 10" id="KW-0443">Lipid metabolism</keyword>
<dbReference type="HAMAP" id="MF_00019">
    <property type="entry name" value="PlsX"/>
    <property type="match status" value="1"/>
</dbReference>